<evidence type="ECO:0000256" key="7">
    <source>
        <dbReference type="PIRSR" id="PIRSR634603-3"/>
    </source>
</evidence>
<keyword evidence="4 8" id="KW-0413">Isomerase</keyword>
<feature type="active site" description="Proton acceptor; specific for (R)-substrate epimerization" evidence="5">
    <location>
        <position position="162"/>
    </location>
</feature>
<name>A0A1I2EBA5_9BACI</name>
<dbReference type="GO" id="GO:0000287">
    <property type="term" value="F:magnesium ion binding"/>
    <property type="evidence" value="ECO:0007669"/>
    <property type="project" value="UniProtKB-ARBA"/>
</dbReference>
<evidence type="ECO:0000256" key="5">
    <source>
        <dbReference type="PIRSR" id="PIRSR634603-1"/>
    </source>
</evidence>
<dbReference type="Proteomes" id="UP000199516">
    <property type="component" value="Unassembled WGS sequence"/>
</dbReference>
<dbReference type="Pfam" id="PF02746">
    <property type="entry name" value="MR_MLE_N"/>
    <property type="match status" value="1"/>
</dbReference>
<feature type="binding site" evidence="7">
    <location>
        <position position="218"/>
    </location>
    <ligand>
        <name>Mg(2+)</name>
        <dbReference type="ChEBI" id="CHEBI:18420"/>
    </ligand>
</feature>
<feature type="binding site" evidence="6">
    <location>
        <position position="24"/>
    </location>
    <ligand>
        <name>substrate</name>
    </ligand>
</feature>
<evidence type="ECO:0000256" key="8">
    <source>
        <dbReference type="RuleBase" id="RU366006"/>
    </source>
</evidence>
<dbReference type="AlphaFoldDB" id="A0A1I2EBA5"/>
<dbReference type="SFLD" id="SFLDF00010">
    <property type="entry name" value="dipeptide_epimerase"/>
    <property type="match status" value="1"/>
</dbReference>
<comment type="cofactor">
    <cofactor evidence="7 8">
        <name>Mg(2+)</name>
        <dbReference type="ChEBI" id="CHEBI:18420"/>
    </cofactor>
    <text evidence="7 8">Binds 1 Mg(2+) ion per subunit.</text>
</comment>
<keyword evidence="2 7" id="KW-0479">Metal-binding</keyword>
<keyword evidence="11" id="KW-1185">Reference proteome</keyword>
<evidence type="ECO:0000256" key="3">
    <source>
        <dbReference type="ARBA" id="ARBA00022842"/>
    </source>
</evidence>
<dbReference type="GO" id="GO:0016855">
    <property type="term" value="F:racemase and epimerase activity, acting on amino acids and derivatives"/>
    <property type="evidence" value="ECO:0007669"/>
    <property type="project" value="UniProtKB-UniRule"/>
</dbReference>
<evidence type="ECO:0000259" key="9">
    <source>
        <dbReference type="SMART" id="SM00922"/>
    </source>
</evidence>
<feature type="binding site" evidence="7">
    <location>
        <position position="190"/>
    </location>
    <ligand>
        <name>Mg(2+)</name>
        <dbReference type="ChEBI" id="CHEBI:18420"/>
    </ligand>
</feature>
<dbReference type="InterPro" id="IPR029065">
    <property type="entry name" value="Enolase_C-like"/>
</dbReference>
<dbReference type="InterPro" id="IPR013342">
    <property type="entry name" value="Mandelate_racemase_C"/>
</dbReference>
<comment type="similarity">
    <text evidence="1 8">Belongs to the mandelate racemase/muconate lactonizing enzyme family.</text>
</comment>
<dbReference type="RefSeq" id="WP_091662376.1">
    <property type="nucleotide sequence ID" value="NZ_FONT01000005.1"/>
</dbReference>
<evidence type="ECO:0000256" key="1">
    <source>
        <dbReference type="ARBA" id="ARBA00008031"/>
    </source>
</evidence>
<evidence type="ECO:0000313" key="11">
    <source>
        <dbReference type="Proteomes" id="UP000199516"/>
    </source>
</evidence>
<feature type="binding site" evidence="6">
    <location>
        <position position="135"/>
    </location>
    <ligand>
        <name>substrate</name>
    </ligand>
</feature>
<reference evidence="10 11" key="1">
    <citation type="submission" date="2016-10" db="EMBL/GenBank/DDBJ databases">
        <authorList>
            <person name="de Groot N.N."/>
        </authorList>
    </citation>
    <scope>NUCLEOTIDE SEQUENCE [LARGE SCALE GENOMIC DNA]</scope>
    <source>
        <strain evidence="10 11">DSM 23995</strain>
    </source>
</reference>
<dbReference type="PANTHER" id="PTHR48073:SF2">
    <property type="entry name" value="O-SUCCINYLBENZOATE SYNTHASE"/>
    <property type="match status" value="1"/>
</dbReference>
<feature type="binding site" evidence="6">
    <location>
        <position position="160"/>
    </location>
    <ligand>
        <name>substrate</name>
    </ligand>
</feature>
<dbReference type="InterPro" id="IPR036849">
    <property type="entry name" value="Enolase-like_C_sf"/>
</dbReference>
<dbReference type="InterPro" id="IPR034603">
    <property type="entry name" value="Dipeptide_epimerase"/>
</dbReference>
<dbReference type="Gene3D" id="3.30.390.10">
    <property type="entry name" value="Enolase-like, N-terminal domain"/>
    <property type="match status" value="1"/>
</dbReference>
<dbReference type="PANTHER" id="PTHR48073">
    <property type="entry name" value="O-SUCCINYLBENZOATE SYNTHASE-RELATED"/>
    <property type="match status" value="1"/>
</dbReference>
<accession>A0A1I2EBA5</accession>
<dbReference type="Pfam" id="PF13378">
    <property type="entry name" value="MR_MLE_C"/>
    <property type="match status" value="1"/>
</dbReference>
<dbReference type="SUPFAM" id="SSF54826">
    <property type="entry name" value="Enolase N-terminal domain-like"/>
    <property type="match status" value="1"/>
</dbReference>
<dbReference type="FunFam" id="3.30.390.10:FF:000009">
    <property type="entry name" value="Hydrophobic dipeptide epimerase"/>
    <property type="match status" value="1"/>
</dbReference>
<dbReference type="OrthoDB" id="9775391at2"/>
<gene>
    <name evidence="10" type="ORF">SAMN05192532_105236</name>
</gene>
<dbReference type="SFLD" id="SFLDS00001">
    <property type="entry name" value="Enolase"/>
    <property type="match status" value="2"/>
</dbReference>
<organism evidence="10 11">
    <name type="scientific">Alteribacillus iranensis</name>
    <dbReference type="NCBI Taxonomy" id="930128"/>
    <lineage>
        <taxon>Bacteria</taxon>
        <taxon>Bacillati</taxon>
        <taxon>Bacillota</taxon>
        <taxon>Bacilli</taxon>
        <taxon>Bacillales</taxon>
        <taxon>Bacillaceae</taxon>
        <taxon>Alteribacillus</taxon>
    </lineage>
</organism>
<dbReference type="InterPro" id="IPR029017">
    <property type="entry name" value="Enolase-like_N"/>
</dbReference>
<dbReference type="CDD" id="cd03319">
    <property type="entry name" value="L-Ala-DL-Glu_epimerase"/>
    <property type="match status" value="1"/>
</dbReference>
<feature type="binding site" evidence="6">
    <location>
        <position position="320"/>
    </location>
    <ligand>
        <name>substrate</name>
    </ligand>
</feature>
<feature type="active site" description="Proton acceptor; specific for (S)-substrate epimerization" evidence="5">
    <location>
        <position position="267"/>
    </location>
</feature>
<feature type="binding site" evidence="6">
    <location>
        <position position="322"/>
    </location>
    <ligand>
        <name>substrate</name>
    </ligand>
</feature>
<feature type="binding site" evidence="6">
    <location>
        <position position="295"/>
    </location>
    <ligand>
        <name>substrate</name>
    </ligand>
</feature>
<evidence type="ECO:0000256" key="2">
    <source>
        <dbReference type="ARBA" id="ARBA00022723"/>
    </source>
</evidence>
<evidence type="ECO:0000256" key="6">
    <source>
        <dbReference type="PIRSR" id="PIRSR634603-2"/>
    </source>
</evidence>
<evidence type="ECO:0000313" key="10">
    <source>
        <dbReference type="EMBL" id="SFE89957.1"/>
    </source>
</evidence>
<feature type="domain" description="Mandelate racemase/muconate lactonizing enzyme C-terminal" evidence="9">
    <location>
        <begin position="141"/>
        <end position="239"/>
    </location>
</feature>
<keyword evidence="3 7" id="KW-0460">Magnesium</keyword>
<feature type="binding site" evidence="6">
    <location>
        <position position="297"/>
    </location>
    <ligand>
        <name>substrate</name>
    </ligand>
</feature>
<dbReference type="SFLD" id="SFLDG00180">
    <property type="entry name" value="muconate_cycloisomerase"/>
    <property type="match status" value="2"/>
</dbReference>
<dbReference type="SUPFAM" id="SSF51604">
    <property type="entry name" value="Enolase C-terminal domain-like"/>
    <property type="match status" value="1"/>
</dbReference>
<feature type="binding site" evidence="7">
    <location>
        <position position="243"/>
    </location>
    <ligand>
        <name>Mg(2+)</name>
        <dbReference type="ChEBI" id="CHEBI:18420"/>
    </ligand>
</feature>
<dbReference type="SMART" id="SM00922">
    <property type="entry name" value="MR_MLE"/>
    <property type="match status" value="1"/>
</dbReference>
<dbReference type="STRING" id="930128.SAMN05192532_105236"/>
<dbReference type="EMBL" id="FONT01000005">
    <property type="protein sequence ID" value="SFE89957.1"/>
    <property type="molecule type" value="Genomic_DNA"/>
</dbReference>
<dbReference type="Gene3D" id="3.20.20.120">
    <property type="entry name" value="Enolase-like C-terminal domain"/>
    <property type="match status" value="1"/>
</dbReference>
<evidence type="ECO:0000256" key="4">
    <source>
        <dbReference type="ARBA" id="ARBA00023235"/>
    </source>
</evidence>
<dbReference type="EC" id="5.1.1.-" evidence="8"/>
<dbReference type="GO" id="GO:0006518">
    <property type="term" value="P:peptide metabolic process"/>
    <property type="evidence" value="ECO:0007669"/>
    <property type="project" value="UniProtKB-ARBA"/>
</dbReference>
<dbReference type="SFLD" id="SFLDF00009">
    <property type="entry name" value="o-succinylbenzoate_synthase"/>
    <property type="match status" value="1"/>
</dbReference>
<proteinExistence type="inferred from homology"/>
<sequence length="356" mass="39253">MKITSIETKPVSIELHKPFKTALRTATTIETLQVKIILENGQEGLGAASSTERITGDSLVSIEQIINGPMKELLLYRDIEKIETLLSELQQTVVGNTSAKAAVDIALHDAYSQLYQLPLYQLLGGETNKIETDITIGIDEPSIMHEEAKSLTNQGYSALKIKVGHSEELDLERIRSVRQAVGSEALLRLDANQGWDSKQAVRLIQKLEDDNLGIELVEQPVSAHDFSGLKFIRERVNTPIMADESIFSPYDTLRLLKEEAVDLLNIKLMKCGGIRRAYQIADIAEAAGVECMIGSMMESSISVTAAAHLATAHKNITRYDLDAPLWLKNEIFKGGMQFDGKHVSLDEAPGLGLEEQ</sequence>
<protein>
    <recommendedName>
        <fullName evidence="8">Dipeptide epimerase</fullName>
        <ecNumber evidence="8">5.1.1.-</ecNumber>
    </recommendedName>
</protein>
<dbReference type="InterPro" id="IPR013341">
    <property type="entry name" value="Mandelate_racemase_N_dom"/>
</dbReference>